<dbReference type="GO" id="GO:0005886">
    <property type="term" value="C:plasma membrane"/>
    <property type="evidence" value="ECO:0007669"/>
    <property type="project" value="UniProtKB-SubCell"/>
</dbReference>
<dbReference type="SUPFAM" id="SSF48726">
    <property type="entry name" value="Immunoglobulin"/>
    <property type="match status" value="1"/>
</dbReference>
<evidence type="ECO:0000256" key="3">
    <source>
        <dbReference type="ARBA" id="ARBA00022475"/>
    </source>
</evidence>
<keyword evidence="6" id="KW-0391">Immunity</keyword>
<dbReference type="Proteomes" id="UP000694421">
    <property type="component" value="Unplaced"/>
</dbReference>
<dbReference type="OMA" id="AYAYWYQ"/>
<dbReference type="GO" id="GO:0002376">
    <property type="term" value="P:immune system process"/>
    <property type="evidence" value="ECO:0007669"/>
    <property type="project" value="UniProtKB-KW"/>
</dbReference>
<evidence type="ECO:0000313" key="10">
    <source>
        <dbReference type="Ensembl" id="ENSSMRP00000013521.1"/>
    </source>
</evidence>
<comment type="subcellular location">
    <subcellularLocation>
        <location evidence="1">Cell membrane</location>
    </subcellularLocation>
    <subcellularLocation>
        <location evidence="2">Secreted</location>
    </subcellularLocation>
</comment>
<feature type="domain" description="Ig-like" evidence="9">
    <location>
        <begin position="20"/>
        <end position="107"/>
    </location>
</feature>
<keyword evidence="5" id="KW-0732">Signal</keyword>
<dbReference type="InterPro" id="IPR013106">
    <property type="entry name" value="Ig_V-set"/>
</dbReference>
<accession>A0A8D0BV62</accession>
<sequence length="123" mass="13605">FFWLPLEFGGINKITGSLAQYVVRQTPSVFVSLGQNAQITCSGNNIGNKYVHWLQHNPGKAPVLLIYKDSERPSGISDRFSGSNSGNTATLSISRTQAEDEADYYCQPPEGAHQLCYHRIIES</sequence>
<keyword evidence="4" id="KW-0964">Secreted</keyword>
<dbReference type="GeneTree" id="ENSGT00940000162558"/>
<dbReference type="SMART" id="SM00409">
    <property type="entry name" value="IG"/>
    <property type="match status" value="1"/>
</dbReference>
<proteinExistence type="predicted"/>
<dbReference type="PANTHER" id="PTHR23267">
    <property type="entry name" value="IMMUNOGLOBULIN LIGHT CHAIN"/>
    <property type="match status" value="1"/>
</dbReference>
<evidence type="ECO:0000256" key="4">
    <source>
        <dbReference type="ARBA" id="ARBA00022525"/>
    </source>
</evidence>
<evidence type="ECO:0000256" key="2">
    <source>
        <dbReference type="ARBA" id="ARBA00004613"/>
    </source>
</evidence>
<dbReference type="InterPro" id="IPR003599">
    <property type="entry name" value="Ig_sub"/>
</dbReference>
<evidence type="ECO:0000256" key="6">
    <source>
        <dbReference type="ARBA" id="ARBA00022859"/>
    </source>
</evidence>
<keyword evidence="8" id="KW-0393">Immunoglobulin domain</keyword>
<dbReference type="GO" id="GO:0005576">
    <property type="term" value="C:extracellular region"/>
    <property type="evidence" value="ECO:0007669"/>
    <property type="project" value="UniProtKB-SubCell"/>
</dbReference>
<reference evidence="10" key="1">
    <citation type="submission" date="2025-08" db="UniProtKB">
        <authorList>
            <consortium name="Ensembl"/>
        </authorList>
    </citation>
    <scope>IDENTIFICATION</scope>
</reference>
<organism evidence="10 11">
    <name type="scientific">Salvator merianae</name>
    <name type="common">Argentine black and white tegu</name>
    <name type="synonym">Tupinambis merianae</name>
    <dbReference type="NCBI Taxonomy" id="96440"/>
    <lineage>
        <taxon>Eukaryota</taxon>
        <taxon>Metazoa</taxon>
        <taxon>Chordata</taxon>
        <taxon>Craniata</taxon>
        <taxon>Vertebrata</taxon>
        <taxon>Euteleostomi</taxon>
        <taxon>Lepidosauria</taxon>
        <taxon>Squamata</taxon>
        <taxon>Bifurcata</taxon>
        <taxon>Unidentata</taxon>
        <taxon>Episquamata</taxon>
        <taxon>Laterata</taxon>
        <taxon>Teiioidea</taxon>
        <taxon>Teiidae</taxon>
        <taxon>Salvator</taxon>
    </lineage>
</organism>
<evidence type="ECO:0000313" key="11">
    <source>
        <dbReference type="Proteomes" id="UP000694421"/>
    </source>
</evidence>
<dbReference type="SMART" id="SM00406">
    <property type="entry name" value="IGv"/>
    <property type="match status" value="1"/>
</dbReference>
<dbReference type="AlphaFoldDB" id="A0A8D0BV62"/>
<protein>
    <recommendedName>
        <fullName evidence="9">Ig-like domain-containing protein</fullName>
    </recommendedName>
</protein>
<reference evidence="10" key="2">
    <citation type="submission" date="2025-09" db="UniProtKB">
        <authorList>
            <consortium name="Ensembl"/>
        </authorList>
    </citation>
    <scope>IDENTIFICATION</scope>
</reference>
<name>A0A8D0BV62_SALMN</name>
<dbReference type="InterPro" id="IPR050150">
    <property type="entry name" value="IgV_Light_Chain"/>
</dbReference>
<keyword evidence="11" id="KW-1185">Reference proteome</keyword>
<evidence type="ECO:0000256" key="7">
    <source>
        <dbReference type="ARBA" id="ARBA00023136"/>
    </source>
</evidence>
<dbReference type="InterPro" id="IPR007110">
    <property type="entry name" value="Ig-like_dom"/>
</dbReference>
<dbReference type="Gene3D" id="2.60.40.10">
    <property type="entry name" value="Immunoglobulins"/>
    <property type="match status" value="1"/>
</dbReference>
<evidence type="ECO:0000256" key="8">
    <source>
        <dbReference type="ARBA" id="ARBA00023319"/>
    </source>
</evidence>
<dbReference type="Ensembl" id="ENSSMRT00000015744.1">
    <property type="protein sequence ID" value="ENSSMRP00000013521.1"/>
    <property type="gene ID" value="ENSSMRG00000010517.1"/>
</dbReference>
<dbReference type="Pfam" id="PF07686">
    <property type="entry name" value="V-set"/>
    <property type="match status" value="1"/>
</dbReference>
<dbReference type="FunFam" id="2.60.40.10:FF:000620">
    <property type="entry name" value="Immunoglobulin lambda locus"/>
    <property type="match status" value="1"/>
</dbReference>
<dbReference type="PROSITE" id="PS50835">
    <property type="entry name" value="IG_LIKE"/>
    <property type="match status" value="1"/>
</dbReference>
<keyword evidence="3" id="KW-1003">Cell membrane</keyword>
<evidence type="ECO:0000256" key="1">
    <source>
        <dbReference type="ARBA" id="ARBA00004236"/>
    </source>
</evidence>
<dbReference type="InterPro" id="IPR036179">
    <property type="entry name" value="Ig-like_dom_sf"/>
</dbReference>
<evidence type="ECO:0000256" key="5">
    <source>
        <dbReference type="ARBA" id="ARBA00022729"/>
    </source>
</evidence>
<evidence type="ECO:0000259" key="9">
    <source>
        <dbReference type="PROSITE" id="PS50835"/>
    </source>
</evidence>
<keyword evidence="7" id="KW-0472">Membrane</keyword>
<dbReference type="InterPro" id="IPR013783">
    <property type="entry name" value="Ig-like_fold"/>
</dbReference>